<dbReference type="EMBL" id="BJYZ01000008">
    <property type="protein sequence ID" value="GEO37929.1"/>
    <property type="molecule type" value="Genomic_DNA"/>
</dbReference>
<feature type="domain" description="Methyltransferase type 11" evidence="1">
    <location>
        <begin position="79"/>
        <end position="166"/>
    </location>
</feature>
<gene>
    <name evidence="2" type="ORF">SAE02_20770</name>
</gene>
<keyword evidence="2" id="KW-0808">Transferase</keyword>
<dbReference type="Gene3D" id="3.40.50.150">
    <property type="entry name" value="Vaccinia Virus protein VP39"/>
    <property type="match status" value="1"/>
</dbReference>
<dbReference type="SUPFAM" id="SSF53335">
    <property type="entry name" value="S-adenosyl-L-methionine-dependent methyltransferases"/>
    <property type="match status" value="1"/>
</dbReference>
<dbReference type="PANTHER" id="PTHR43861">
    <property type="entry name" value="TRANS-ACONITATE 2-METHYLTRANSFERASE-RELATED"/>
    <property type="match status" value="1"/>
</dbReference>
<evidence type="ECO:0000313" key="3">
    <source>
        <dbReference type="Proteomes" id="UP000321523"/>
    </source>
</evidence>
<dbReference type="Proteomes" id="UP000321523">
    <property type="component" value="Unassembled WGS sequence"/>
</dbReference>
<protein>
    <submittedName>
        <fullName evidence="2">SAM-dependent methyltransferase</fullName>
    </submittedName>
</protein>
<evidence type="ECO:0000313" key="2">
    <source>
        <dbReference type="EMBL" id="GEO37929.1"/>
    </source>
</evidence>
<dbReference type="InterPro" id="IPR029063">
    <property type="entry name" value="SAM-dependent_MTases_sf"/>
</dbReference>
<dbReference type="InterPro" id="IPR013216">
    <property type="entry name" value="Methyltransf_11"/>
</dbReference>
<dbReference type="AlphaFoldDB" id="A0A512DN81"/>
<accession>A0A512DN81</accession>
<dbReference type="CDD" id="cd02440">
    <property type="entry name" value="AdoMet_MTases"/>
    <property type="match status" value="1"/>
</dbReference>
<dbReference type="OrthoDB" id="9808140at2"/>
<dbReference type="RefSeq" id="WP_044430763.1">
    <property type="nucleotide sequence ID" value="NZ_BJYZ01000008.1"/>
</dbReference>
<dbReference type="Pfam" id="PF08241">
    <property type="entry name" value="Methyltransf_11"/>
    <property type="match status" value="1"/>
</dbReference>
<proteinExistence type="predicted"/>
<dbReference type="GO" id="GO:0008757">
    <property type="term" value="F:S-adenosylmethionine-dependent methyltransferase activity"/>
    <property type="evidence" value="ECO:0007669"/>
    <property type="project" value="InterPro"/>
</dbReference>
<dbReference type="PANTHER" id="PTHR43861:SF1">
    <property type="entry name" value="TRANS-ACONITATE 2-METHYLTRANSFERASE"/>
    <property type="match status" value="1"/>
</dbReference>
<organism evidence="2 3">
    <name type="scientific">Skermanella aerolata</name>
    <dbReference type="NCBI Taxonomy" id="393310"/>
    <lineage>
        <taxon>Bacteria</taxon>
        <taxon>Pseudomonadati</taxon>
        <taxon>Pseudomonadota</taxon>
        <taxon>Alphaproteobacteria</taxon>
        <taxon>Rhodospirillales</taxon>
        <taxon>Azospirillaceae</taxon>
        <taxon>Skermanella</taxon>
    </lineage>
</organism>
<reference evidence="2 3" key="1">
    <citation type="submission" date="2019-07" db="EMBL/GenBank/DDBJ databases">
        <title>Whole genome shotgun sequence of Skermanella aerolata NBRC 106429.</title>
        <authorList>
            <person name="Hosoyama A."/>
            <person name="Uohara A."/>
            <person name="Ohji S."/>
            <person name="Ichikawa N."/>
        </authorList>
    </citation>
    <scope>NUCLEOTIDE SEQUENCE [LARGE SCALE GENOMIC DNA]</scope>
    <source>
        <strain evidence="2 3">NBRC 106429</strain>
    </source>
</reference>
<sequence>MAEIDFLHPLHTGTKRQYVERVTAHDKAECAAVAKQWGFDYWDGARQYGYGGYRYDGRWRPVAEAMASHYGLKAGDRVLDVGCGKGFLLYELTQAVPGLEVAGIDISDYGVAHAHEEVRPVLRTGTCTALPWPDGHFDFVYSLNVFHNLYNYELWTALKEMQRVGRDRRYICAESYRNEREKANLLYWQLTCETFYTPAEWAWFFAQAGYTGDYGFIYFE</sequence>
<name>A0A512DN81_9PROT</name>
<comment type="caution">
    <text evidence="2">The sequence shown here is derived from an EMBL/GenBank/DDBJ whole genome shotgun (WGS) entry which is preliminary data.</text>
</comment>
<evidence type="ECO:0000259" key="1">
    <source>
        <dbReference type="Pfam" id="PF08241"/>
    </source>
</evidence>
<dbReference type="GO" id="GO:0032259">
    <property type="term" value="P:methylation"/>
    <property type="evidence" value="ECO:0007669"/>
    <property type="project" value="UniProtKB-KW"/>
</dbReference>
<keyword evidence="2" id="KW-0489">Methyltransferase</keyword>
<keyword evidence="3" id="KW-1185">Reference proteome</keyword>